<evidence type="ECO:0000259" key="6">
    <source>
        <dbReference type="Pfam" id="PF13873"/>
    </source>
</evidence>
<keyword evidence="8" id="KW-1185">Reference proteome</keyword>
<evidence type="ECO:0000313" key="8">
    <source>
        <dbReference type="Proteomes" id="UP001153636"/>
    </source>
</evidence>
<dbReference type="InterPro" id="IPR028002">
    <property type="entry name" value="Myb_DNA-bind_5"/>
</dbReference>
<proteinExistence type="predicted"/>
<evidence type="ECO:0000256" key="1">
    <source>
        <dbReference type="ARBA" id="ARBA00011764"/>
    </source>
</evidence>
<feature type="domain" description="Myb/SANT-like DNA-binding" evidence="6">
    <location>
        <begin position="5"/>
        <end position="78"/>
    </location>
</feature>
<dbReference type="OrthoDB" id="7543230at2759"/>
<evidence type="ECO:0000313" key="7">
    <source>
        <dbReference type="EMBL" id="CAH1110015.1"/>
    </source>
</evidence>
<name>A0A9P0GHI8_9CUCU</name>
<keyword evidence="4" id="KW-0804">Transcription</keyword>
<evidence type="ECO:0000256" key="4">
    <source>
        <dbReference type="ARBA" id="ARBA00023163"/>
    </source>
</evidence>
<protein>
    <recommendedName>
        <fullName evidence="2">Regulatory protein zeste</fullName>
    </recommendedName>
</protein>
<sequence>MNAKRGKSISIVQKELLVRFMETNEELRNKKFTANTTYRKVKLWKQLADDLNRRTGAKKNWRQWRKSWHDLRSKLKCRQAQLHRQKTEPLNFEDKPIENLSSIEERILAIIANDVQDSQNSEINKTDGVQINDVFEEDITTIKEEINIEEHNVNQAVQEFIEIRIERETNHPEEHEGKRVNSSDFEIKTKEDYYKQKLILLRDDVRAKTRIAIALETIAGKLK</sequence>
<dbReference type="Pfam" id="PF13873">
    <property type="entry name" value="Myb_DNA-bind_5"/>
    <property type="match status" value="1"/>
</dbReference>
<dbReference type="AlphaFoldDB" id="A0A9P0GHI8"/>
<evidence type="ECO:0000256" key="2">
    <source>
        <dbReference type="ARBA" id="ARBA00016807"/>
    </source>
</evidence>
<keyword evidence="3" id="KW-0805">Transcription regulation</keyword>
<reference evidence="7" key="1">
    <citation type="submission" date="2022-01" db="EMBL/GenBank/DDBJ databases">
        <authorList>
            <person name="King R."/>
        </authorList>
    </citation>
    <scope>NUCLEOTIDE SEQUENCE</scope>
</reference>
<evidence type="ECO:0000256" key="3">
    <source>
        <dbReference type="ARBA" id="ARBA00023015"/>
    </source>
</evidence>
<dbReference type="Proteomes" id="UP001153636">
    <property type="component" value="Chromosome 4"/>
</dbReference>
<comment type="subunit">
    <text evidence="1">Self-associates forming complexes of several hundred monomers.</text>
</comment>
<dbReference type="EMBL" id="OV651816">
    <property type="protein sequence ID" value="CAH1110015.1"/>
    <property type="molecule type" value="Genomic_DNA"/>
</dbReference>
<evidence type="ECO:0000256" key="5">
    <source>
        <dbReference type="ARBA" id="ARBA00025466"/>
    </source>
</evidence>
<comment type="function">
    <text evidence="5">Involved in transvection phenomena (= synapsis-dependent gene expression), where the synaptic pairing of chromosomes carrying genes with which zeste interacts influences the expression of these genes. Zeste binds to DNA and stimulates transcription from a nearby promoter.</text>
</comment>
<organism evidence="7 8">
    <name type="scientific">Psylliodes chrysocephalus</name>
    <dbReference type="NCBI Taxonomy" id="3402493"/>
    <lineage>
        <taxon>Eukaryota</taxon>
        <taxon>Metazoa</taxon>
        <taxon>Ecdysozoa</taxon>
        <taxon>Arthropoda</taxon>
        <taxon>Hexapoda</taxon>
        <taxon>Insecta</taxon>
        <taxon>Pterygota</taxon>
        <taxon>Neoptera</taxon>
        <taxon>Endopterygota</taxon>
        <taxon>Coleoptera</taxon>
        <taxon>Polyphaga</taxon>
        <taxon>Cucujiformia</taxon>
        <taxon>Chrysomeloidea</taxon>
        <taxon>Chrysomelidae</taxon>
        <taxon>Galerucinae</taxon>
        <taxon>Alticini</taxon>
        <taxon>Psylliodes</taxon>
    </lineage>
</organism>
<accession>A0A9P0GHI8</accession>
<gene>
    <name evidence="7" type="ORF">PSYICH_LOCUS10732</name>
</gene>